<sequence length="223" mass="25376">MDSSIFLRQLLRSPSSYLVFLSSPARAQLPTTLRTALRTTYPTRYISTDSLPRVLQPSLWNQIIPKFLRRNPSGLTGATPKRKGWNPATPYIILSLLVGSQAIQTLWLKREMAHFNRRADAKIGVLKEVVERVQRGEDVDVERVLGTGSGVEEGEWEEVMKEIAEEEQLFQSRQRRRALKDAQQAEIEQGQKERIIAQRAAGVEKDLPEPVVKVVTHKGARFY</sequence>
<proteinExistence type="predicted"/>
<dbReference type="InterPro" id="IPR035213">
    <property type="entry name" value="DUF5321"/>
</dbReference>
<reference evidence="1" key="1">
    <citation type="journal article" date="2020" name="Stud. Mycol.">
        <title>101 Dothideomycetes genomes: a test case for predicting lifestyles and emergence of pathogens.</title>
        <authorList>
            <person name="Haridas S."/>
            <person name="Albert R."/>
            <person name="Binder M."/>
            <person name="Bloem J."/>
            <person name="Labutti K."/>
            <person name="Salamov A."/>
            <person name="Andreopoulos B."/>
            <person name="Baker S."/>
            <person name="Barry K."/>
            <person name="Bills G."/>
            <person name="Bluhm B."/>
            <person name="Cannon C."/>
            <person name="Castanera R."/>
            <person name="Culley D."/>
            <person name="Daum C."/>
            <person name="Ezra D."/>
            <person name="Gonzalez J."/>
            <person name="Henrissat B."/>
            <person name="Kuo A."/>
            <person name="Liang C."/>
            <person name="Lipzen A."/>
            <person name="Lutzoni F."/>
            <person name="Magnuson J."/>
            <person name="Mondo S."/>
            <person name="Nolan M."/>
            <person name="Ohm R."/>
            <person name="Pangilinan J."/>
            <person name="Park H.-J."/>
            <person name="Ramirez L."/>
            <person name="Alfaro M."/>
            <person name="Sun H."/>
            <person name="Tritt A."/>
            <person name="Yoshinaga Y."/>
            <person name="Zwiers L.-H."/>
            <person name="Turgeon B."/>
            <person name="Goodwin S."/>
            <person name="Spatafora J."/>
            <person name="Crous P."/>
            <person name="Grigoriev I."/>
        </authorList>
    </citation>
    <scope>NUCLEOTIDE SEQUENCE</scope>
    <source>
        <strain evidence="1">ATCC 74209</strain>
    </source>
</reference>
<accession>A0A9P4MWK8</accession>
<dbReference type="OrthoDB" id="2253354at2759"/>
<organism evidence="1 2">
    <name type="scientific">Delitschia confertaspora ATCC 74209</name>
    <dbReference type="NCBI Taxonomy" id="1513339"/>
    <lineage>
        <taxon>Eukaryota</taxon>
        <taxon>Fungi</taxon>
        <taxon>Dikarya</taxon>
        <taxon>Ascomycota</taxon>
        <taxon>Pezizomycotina</taxon>
        <taxon>Dothideomycetes</taxon>
        <taxon>Pleosporomycetidae</taxon>
        <taxon>Pleosporales</taxon>
        <taxon>Delitschiaceae</taxon>
        <taxon>Delitschia</taxon>
    </lineage>
</organism>
<dbReference type="EMBL" id="ML993848">
    <property type="protein sequence ID" value="KAF2205881.1"/>
    <property type="molecule type" value="Genomic_DNA"/>
</dbReference>
<comment type="caution">
    <text evidence="1">The sequence shown here is derived from an EMBL/GenBank/DDBJ whole genome shotgun (WGS) entry which is preliminary data.</text>
</comment>
<dbReference type="Pfam" id="PF17254">
    <property type="entry name" value="DUF5321"/>
    <property type="match status" value="1"/>
</dbReference>
<name>A0A9P4MWK8_9PLEO</name>
<dbReference type="AlphaFoldDB" id="A0A9P4MWK8"/>
<dbReference type="Proteomes" id="UP000799536">
    <property type="component" value="Unassembled WGS sequence"/>
</dbReference>
<keyword evidence="2" id="KW-1185">Reference proteome</keyword>
<evidence type="ECO:0000313" key="1">
    <source>
        <dbReference type="EMBL" id="KAF2205881.1"/>
    </source>
</evidence>
<evidence type="ECO:0000313" key="2">
    <source>
        <dbReference type="Proteomes" id="UP000799536"/>
    </source>
</evidence>
<protein>
    <submittedName>
        <fullName evidence="1">Uncharacterized protein</fullName>
    </submittedName>
</protein>
<gene>
    <name evidence="1" type="ORF">GQ43DRAFT_436617</name>
</gene>